<dbReference type="EMBL" id="CP114058">
    <property type="protein sequence ID" value="WAT02826.1"/>
    <property type="molecule type" value="Genomic_DNA"/>
</dbReference>
<keyword evidence="2" id="KW-0347">Helicase</keyword>
<keyword evidence="2" id="KW-0067">ATP-binding</keyword>
<dbReference type="InterPro" id="IPR006935">
    <property type="entry name" value="Helicase/UvrB_N"/>
</dbReference>
<dbReference type="SUPFAM" id="SSF52540">
    <property type="entry name" value="P-loop containing nucleoside triphosphate hydrolases"/>
    <property type="match status" value="1"/>
</dbReference>
<reference evidence="2" key="1">
    <citation type="submission" date="2022-12" db="EMBL/GenBank/DDBJ databases">
        <title>Complete genome sequence of an Australian strain of Rouxiella badensis DAR84756 and resolution of the R. badensis DSM100043 and R. chamberiensis DSM28324 genomes.</title>
        <authorList>
            <person name="Paul S."/>
            <person name="Anderson P.J."/>
            <person name="Maynard G."/>
            <person name="Dyall-Smith M."/>
            <person name="Kudinha T."/>
        </authorList>
    </citation>
    <scope>NUCLEOTIDE SEQUENCE</scope>
    <source>
        <strain evidence="2">DSM 28324</strain>
    </source>
</reference>
<organism evidence="2 3">
    <name type="scientific">Rouxiella chamberiensis</name>
    <dbReference type="NCBI Taxonomy" id="1513468"/>
    <lineage>
        <taxon>Bacteria</taxon>
        <taxon>Pseudomonadati</taxon>
        <taxon>Pseudomonadota</taxon>
        <taxon>Gammaproteobacteria</taxon>
        <taxon>Enterobacterales</taxon>
        <taxon>Yersiniaceae</taxon>
        <taxon>Rouxiella</taxon>
    </lineage>
</organism>
<dbReference type="InterPro" id="IPR027417">
    <property type="entry name" value="P-loop_NTPase"/>
</dbReference>
<keyword evidence="3" id="KW-1185">Reference proteome</keyword>
<name>A0ABY7HTU0_9GAMM</name>
<dbReference type="Proteomes" id="UP001164712">
    <property type="component" value="Chromosome"/>
</dbReference>
<protein>
    <submittedName>
        <fullName evidence="2">DEAD/DEAH box helicase family protein</fullName>
    </submittedName>
</protein>
<dbReference type="Gene3D" id="3.40.50.300">
    <property type="entry name" value="P-loop containing nucleotide triphosphate hydrolases"/>
    <property type="match status" value="1"/>
</dbReference>
<gene>
    <name evidence="2" type="ORF">O1V66_10130</name>
</gene>
<dbReference type="RefSeq" id="WP_269128299.1">
    <property type="nucleotide sequence ID" value="NZ_CP114058.1"/>
</dbReference>
<feature type="domain" description="Helicase/UvrB N-terminal" evidence="1">
    <location>
        <begin position="30"/>
        <end position="207"/>
    </location>
</feature>
<evidence type="ECO:0000313" key="3">
    <source>
        <dbReference type="Proteomes" id="UP001164712"/>
    </source>
</evidence>
<proteinExistence type="predicted"/>
<keyword evidence="2" id="KW-0547">Nucleotide-binding</keyword>
<dbReference type="GO" id="GO:0004386">
    <property type="term" value="F:helicase activity"/>
    <property type="evidence" value="ECO:0007669"/>
    <property type="project" value="UniProtKB-KW"/>
</dbReference>
<keyword evidence="2" id="KW-0378">Hydrolase</keyword>
<evidence type="ECO:0000313" key="2">
    <source>
        <dbReference type="EMBL" id="WAT02826.1"/>
    </source>
</evidence>
<evidence type="ECO:0000259" key="1">
    <source>
        <dbReference type="Pfam" id="PF04851"/>
    </source>
</evidence>
<accession>A0ABY7HTU0</accession>
<dbReference type="Pfam" id="PF04851">
    <property type="entry name" value="ResIII"/>
    <property type="match status" value="1"/>
</dbReference>
<sequence length="261" mass="29610">MKTIDREGFFYTEFRKSNVTFSQDTFTCAEETISSLLNTSTTSEHPGMLLGKVQSGKTRTFISILALAFDNSFDFAIVLTKNSKALTQQTYKRLRKDFEMFVDDHELEIYDIMSAPKSFGKFELDSKMIFIAKKQDDNLRNLIDLFQNHPQMAEKRVLIIDDEADSASIGYSKEGDVIKANKIASKISELRSLISKVSFLQVTATPYSLYLQPTEVEVSNVLEFKPTRPAFTKLVPVPAEYVGGTLISVSFQVVMMKRWKA</sequence>